<protein>
    <recommendedName>
        <fullName evidence="4">HipA-like C-terminal domain-containing protein</fullName>
    </recommendedName>
</protein>
<proteinExistence type="inferred from homology"/>
<name>A0A0R0DAN8_9GAMM</name>
<gene>
    <name evidence="5" type="ORF">ABB30_03255</name>
</gene>
<evidence type="ECO:0000313" key="6">
    <source>
        <dbReference type="Proteomes" id="UP000050956"/>
    </source>
</evidence>
<comment type="similarity">
    <text evidence="1">Belongs to the HipA Ser/Thr kinase family.</text>
</comment>
<dbReference type="Proteomes" id="UP000050956">
    <property type="component" value="Unassembled WGS sequence"/>
</dbReference>
<evidence type="ECO:0000256" key="3">
    <source>
        <dbReference type="ARBA" id="ARBA00022777"/>
    </source>
</evidence>
<dbReference type="InterPro" id="IPR052028">
    <property type="entry name" value="HipA_Ser/Thr_kinase"/>
</dbReference>
<dbReference type="InterPro" id="IPR012893">
    <property type="entry name" value="HipA-like_C"/>
</dbReference>
<dbReference type="PANTHER" id="PTHR37419">
    <property type="entry name" value="SERINE/THREONINE-PROTEIN KINASE TOXIN HIPA"/>
    <property type="match status" value="1"/>
</dbReference>
<accession>A0A0R0DAN8</accession>
<dbReference type="RefSeq" id="WP_083489653.1">
    <property type="nucleotide sequence ID" value="NZ_LDJM01000008.1"/>
</dbReference>
<dbReference type="NCBIfam" id="NF007297">
    <property type="entry name" value="PRK09775.1"/>
    <property type="match status" value="1"/>
</dbReference>
<sequence>MARPRSAAVADLLFLLQSGDPMSSAELVSQLGISRPLLSRLVAEAGEQVIRFGNTRATAYVATERSRPNNWALYRMGADATPEPLGTLHALRGERFLFQPSGQRPNLVRAVEAVSGHFPGIPWFLDDVRPQGFLGRTLAHRNGKLMGVPEDLLSWRTADNLIGIQHGGTGIGDLLLGSRAVDQALEQLQNPPDAVAIEQRLDTYARMARDALAGEDVGSSPGGEQPKFTATVQDGSSRYAAIVKFAVSVRWADLLAMEHLALRTLAAHGVPAAVSTLLQDGGLTYLELQRFDRTHDVLGRRGFVSLMSLDAAFTGEGRRSWAEAGRQLQALRLIDVASAERMALLHWFGQLIGNSDMHQGNLGFELVDDGPLPLCPAYDMLPMYLAPPRSGAEREPVAIAPRAPEQIGQGAVIARAAAMAIDFWGQVAGSGLIADAVLCEVARRNREVVATYAARFGR</sequence>
<dbReference type="EMBL" id="LDJM01000008">
    <property type="protein sequence ID" value="KRG78790.1"/>
    <property type="molecule type" value="Genomic_DNA"/>
</dbReference>
<dbReference type="PANTHER" id="PTHR37419:SF8">
    <property type="entry name" value="TOXIN YJJJ"/>
    <property type="match status" value="1"/>
</dbReference>
<keyword evidence="3" id="KW-0418">Kinase</keyword>
<keyword evidence="6" id="KW-1185">Reference proteome</keyword>
<feature type="domain" description="HipA-like C-terminal" evidence="4">
    <location>
        <begin position="219"/>
        <end position="386"/>
    </location>
</feature>
<dbReference type="PATRIC" id="fig|336566.3.peg.3081"/>
<evidence type="ECO:0000313" key="5">
    <source>
        <dbReference type="EMBL" id="KRG78790.1"/>
    </source>
</evidence>
<reference evidence="5 6" key="1">
    <citation type="submission" date="2015-05" db="EMBL/GenBank/DDBJ databases">
        <title>Genome sequencing and analysis of members of genus Stenotrophomonas.</title>
        <authorList>
            <person name="Patil P.P."/>
            <person name="Midha S."/>
            <person name="Patil P.B."/>
        </authorList>
    </citation>
    <scope>NUCLEOTIDE SEQUENCE [LARGE SCALE GENOMIC DNA]</scope>
    <source>
        <strain evidence="5 6">DSM 24757</strain>
    </source>
</reference>
<evidence type="ECO:0000256" key="2">
    <source>
        <dbReference type="ARBA" id="ARBA00022679"/>
    </source>
</evidence>
<dbReference type="AlphaFoldDB" id="A0A0R0DAN8"/>
<dbReference type="GO" id="GO:0004674">
    <property type="term" value="F:protein serine/threonine kinase activity"/>
    <property type="evidence" value="ECO:0007669"/>
    <property type="project" value="TreeGrafter"/>
</dbReference>
<keyword evidence="2" id="KW-0808">Transferase</keyword>
<dbReference type="GO" id="GO:0005829">
    <property type="term" value="C:cytosol"/>
    <property type="evidence" value="ECO:0007669"/>
    <property type="project" value="TreeGrafter"/>
</dbReference>
<dbReference type="Pfam" id="PF07804">
    <property type="entry name" value="HipA_C"/>
    <property type="match status" value="1"/>
</dbReference>
<comment type="caution">
    <text evidence="5">The sequence shown here is derived from an EMBL/GenBank/DDBJ whole genome shotgun (WGS) entry which is preliminary data.</text>
</comment>
<organism evidence="5 6">
    <name type="scientific">Stenotrophomonas ginsengisoli</name>
    <dbReference type="NCBI Taxonomy" id="336566"/>
    <lineage>
        <taxon>Bacteria</taxon>
        <taxon>Pseudomonadati</taxon>
        <taxon>Pseudomonadota</taxon>
        <taxon>Gammaproteobacteria</taxon>
        <taxon>Lysobacterales</taxon>
        <taxon>Lysobacteraceae</taxon>
        <taxon>Stenotrophomonas</taxon>
    </lineage>
</organism>
<evidence type="ECO:0000259" key="4">
    <source>
        <dbReference type="Pfam" id="PF07804"/>
    </source>
</evidence>
<evidence type="ECO:0000256" key="1">
    <source>
        <dbReference type="ARBA" id="ARBA00010164"/>
    </source>
</evidence>
<dbReference type="STRING" id="336566.ABB30_03255"/>
<dbReference type="OrthoDB" id="8555656at2"/>